<dbReference type="EMBL" id="FNJI01000011">
    <property type="protein sequence ID" value="SDP14906.1"/>
    <property type="molecule type" value="Genomic_DNA"/>
</dbReference>
<evidence type="ECO:0000256" key="5">
    <source>
        <dbReference type="ARBA" id="ARBA00023136"/>
    </source>
</evidence>
<dbReference type="Proteomes" id="UP000199073">
    <property type="component" value="Unassembled WGS sequence"/>
</dbReference>
<feature type="domain" description="Major facilitator superfamily (MFS) profile" evidence="7">
    <location>
        <begin position="19"/>
        <end position="399"/>
    </location>
</feature>
<dbReference type="GO" id="GO:0022857">
    <property type="term" value="F:transmembrane transporter activity"/>
    <property type="evidence" value="ECO:0007669"/>
    <property type="project" value="InterPro"/>
</dbReference>
<evidence type="ECO:0000256" key="3">
    <source>
        <dbReference type="ARBA" id="ARBA00022692"/>
    </source>
</evidence>
<evidence type="ECO:0000313" key="9">
    <source>
        <dbReference type="Proteomes" id="UP000199073"/>
    </source>
</evidence>
<dbReference type="Pfam" id="PF07690">
    <property type="entry name" value="MFS_1"/>
    <property type="match status" value="1"/>
</dbReference>
<feature type="transmembrane region" description="Helical" evidence="6">
    <location>
        <begin position="50"/>
        <end position="71"/>
    </location>
</feature>
<keyword evidence="9" id="KW-1185">Reference proteome</keyword>
<keyword evidence="2" id="KW-1003">Cell membrane</keyword>
<dbReference type="Gene3D" id="1.20.1250.20">
    <property type="entry name" value="MFS general substrate transporter like domains"/>
    <property type="match status" value="1"/>
</dbReference>
<keyword evidence="5 6" id="KW-0472">Membrane</keyword>
<dbReference type="InterPro" id="IPR036259">
    <property type="entry name" value="MFS_trans_sf"/>
</dbReference>
<feature type="transmembrane region" description="Helical" evidence="6">
    <location>
        <begin position="169"/>
        <end position="193"/>
    </location>
</feature>
<dbReference type="GO" id="GO:0005886">
    <property type="term" value="C:plasma membrane"/>
    <property type="evidence" value="ECO:0007669"/>
    <property type="project" value="UniProtKB-SubCell"/>
</dbReference>
<protein>
    <submittedName>
        <fullName evidence="8">Predicted arabinose efflux permease, MFS family</fullName>
    </submittedName>
</protein>
<evidence type="ECO:0000256" key="4">
    <source>
        <dbReference type="ARBA" id="ARBA00022989"/>
    </source>
</evidence>
<dbReference type="PROSITE" id="PS50850">
    <property type="entry name" value="MFS"/>
    <property type="match status" value="1"/>
</dbReference>
<feature type="transmembrane region" description="Helical" evidence="6">
    <location>
        <begin position="287"/>
        <end position="305"/>
    </location>
</feature>
<dbReference type="InterPro" id="IPR050189">
    <property type="entry name" value="MFS_Efflux_Transporters"/>
</dbReference>
<feature type="transmembrane region" description="Helical" evidence="6">
    <location>
        <begin position="376"/>
        <end position="395"/>
    </location>
</feature>
<dbReference type="PANTHER" id="PTHR43124:SF3">
    <property type="entry name" value="CHLORAMPHENICOL EFFLUX PUMP RV0191"/>
    <property type="match status" value="1"/>
</dbReference>
<keyword evidence="4 6" id="KW-1133">Transmembrane helix</keyword>
<proteinExistence type="predicted"/>
<accession>A0A1H0QDZ8</accession>
<name>A0A1H0QDZ8_9BACT</name>
<evidence type="ECO:0000259" key="7">
    <source>
        <dbReference type="PROSITE" id="PS50850"/>
    </source>
</evidence>
<dbReference type="InterPro" id="IPR020846">
    <property type="entry name" value="MFS_dom"/>
</dbReference>
<evidence type="ECO:0000256" key="2">
    <source>
        <dbReference type="ARBA" id="ARBA00022475"/>
    </source>
</evidence>
<feature type="transmembrane region" description="Helical" evidence="6">
    <location>
        <begin position="250"/>
        <end position="267"/>
    </location>
</feature>
<evidence type="ECO:0000313" key="8">
    <source>
        <dbReference type="EMBL" id="SDP14906.1"/>
    </source>
</evidence>
<dbReference type="InterPro" id="IPR011701">
    <property type="entry name" value="MFS"/>
</dbReference>
<feature type="transmembrane region" description="Helical" evidence="6">
    <location>
        <begin position="20"/>
        <end position="38"/>
    </location>
</feature>
<comment type="subcellular location">
    <subcellularLocation>
        <location evidence="1">Cell membrane</location>
        <topology evidence="1">Multi-pass membrane protein</topology>
    </subcellularLocation>
</comment>
<feature type="transmembrane region" description="Helical" evidence="6">
    <location>
        <begin position="142"/>
        <end position="163"/>
    </location>
</feature>
<evidence type="ECO:0000256" key="6">
    <source>
        <dbReference type="SAM" id="Phobius"/>
    </source>
</evidence>
<sequence>MAAEKGANYTIMKTKLPCQLLVIFFFRLLLNTGRRFIYPFAPLLGRSLGVPLSAITSVLAFSQFVSLAGVVSGPVTDIIGTRFMMRMGLAMLAVGMLICGLVPHYWFVFFGLVLGSMGKTVFDPAIQSFIGNYVPYERRGRVVGLIETSWAGATLIGIPALGLIIDHGGLPGCFVILGVLGGLSWMAIGALVVSDGEKTGQRLGAGALFTSIIGLFHVRPAAGLLGFGFWISLANDSLFVVYGNWFEQEFMVGVATLGFSTVAIGSAELMGEGVTAFFADRAGLKKMVTIGLTMSIGAYLLLPVIGQNLFFAMVGIFLVFLFFETTMVTSFSLGTELLPGSRATMMAGFYATAGMGRMAGVLLGGVLWQVGGIQAVSWSAALLSAVGLLSLRWGLKGWRPPKSSSSHS</sequence>
<dbReference type="AlphaFoldDB" id="A0A1H0QDZ8"/>
<feature type="transmembrane region" description="Helical" evidence="6">
    <location>
        <begin position="347"/>
        <end position="370"/>
    </location>
</feature>
<reference evidence="8 9" key="1">
    <citation type="submission" date="2016-10" db="EMBL/GenBank/DDBJ databases">
        <authorList>
            <person name="de Groot N.N."/>
        </authorList>
    </citation>
    <scope>NUCLEOTIDE SEQUENCE [LARGE SCALE GENOMIC DNA]</scope>
    <source>
        <strain evidence="8 9">DSM 12130</strain>
    </source>
</reference>
<dbReference type="PANTHER" id="PTHR43124">
    <property type="entry name" value="PURINE EFFLUX PUMP PBUE"/>
    <property type="match status" value="1"/>
</dbReference>
<dbReference type="SUPFAM" id="SSF103473">
    <property type="entry name" value="MFS general substrate transporter"/>
    <property type="match status" value="1"/>
</dbReference>
<feature type="transmembrane region" description="Helical" evidence="6">
    <location>
        <begin position="83"/>
        <end position="103"/>
    </location>
</feature>
<evidence type="ECO:0000256" key="1">
    <source>
        <dbReference type="ARBA" id="ARBA00004651"/>
    </source>
</evidence>
<feature type="transmembrane region" description="Helical" evidence="6">
    <location>
        <begin position="311"/>
        <end position="335"/>
    </location>
</feature>
<dbReference type="OrthoDB" id="152712at2"/>
<gene>
    <name evidence="8" type="ORF">SAMN05660330_01940</name>
</gene>
<organism evidence="8 9">
    <name type="scientific">Desulforhopalus singaporensis</name>
    <dbReference type="NCBI Taxonomy" id="91360"/>
    <lineage>
        <taxon>Bacteria</taxon>
        <taxon>Pseudomonadati</taxon>
        <taxon>Thermodesulfobacteriota</taxon>
        <taxon>Desulfobulbia</taxon>
        <taxon>Desulfobulbales</taxon>
        <taxon>Desulfocapsaceae</taxon>
        <taxon>Desulforhopalus</taxon>
    </lineage>
</organism>
<dbReference type="STRING" id="91360.SAMN05660330_01940"/>
<dbReference type="RefSeq" id="WP_092222237.1">
    <property type="nucleotide sequence ID" value="NZ_FNJI01000011.1"/>
</dbReference>
<keyword evidence="3 6" id="KW-0812">Transmembrane</keyword>